<sequence length="45" mass="5018">MEQNTIEKELIEIESNLQGIFNAAHNGDAESYEILLKIKEAIGSI</sequence>
<accession>A0A654ASS8</accession>
<evidence type="ECO:0000313" key="1">
    <source>
        <dbReference type="EMBL" id="VXC70983.1"/>
    </source>
</evidence>
<proteinExistence type="predicted"/>
<reference evidence="1 2" key="1">
    <citation type="submission" date="2019-10" db="EMBL/GenBank/DDBJ databases">
        <authorList>
            <person name="Karimi E."/>
        </authorList>
    </citation>
    <scope>NUCLEOTIDE SEQUENCE [LARGE SCALE GENOMIC DNA]</scope>
    <source>
        <strain evidence="1">Bacillus sp. 71</strain>
    </source>
</reference>
<dbReference type="AlphaFoldDB" id="A0A654ASS8"/>
<dbReference type="Proteomes" id="UP000437562">
    <property type="component" value="Unassembled WGS sequence"/>
</dbReference>
<organism evidence="1 2">
    <name type="scientific">Bacillus mycoides</name>
    <dbReference type="NCBI Taxonomy" id="1405"/>
    <lineage>
        <taxon>Bacteria</taxon>
        <taxon>Bacillati</taxon>
        <taxon>Bacillota</taxon>
        <taxon>Bacilli</taxon>
        <taxon>Bacillales</taxon>
        <taxon>Bacillaceae</taxon>
        <taxon>Bacillus</taxon>
        <taxon>Bacillus cereus group</taxon>
    </lineage>
</organism>
<gene>
    <name evidence="1" type="ORF">BACI71_60081</name>
</gene>
<evidence type="ECO:0000313" key="2">
    <source>
        <dbReference type="Proteomes" id="UP000437562"/>
    </source>
</evidence>
<dbReference type="EMBL" id="CABWMC010000031">
    <property type="protein sequence ID" value="VXC70983.1"/>
    <property type="molecule type" value="Genomic_DNA"/>
</dbReference>
<protein>
    <submittedName>
        <fullName evidence="1">Uncharacterized protein</fullName>
    </submittedName>
</protein>
<name>A0A654ASS8_BACMY</name>
<dbReference type="RefSeq" id="WP_201309443.1">
    <property type="nucleotide sequence ID" value="NZ_LR733376.1"/>
</dbReference>